<dbReference type="SMART" id="SM00415">
    <property type="entry name" value="HSF"/>
    <property type="match status" value="1"/>
</dbReference>
<evidence type="ECO:0000256" key="6">
    <source>
        <dbReference type="ARBA" id="ARBA00023125"/>
    </source>
</evidence>
<dbReference type="Gene3D" id="1.10.10.10">
    <property type="entry name" value="Winged helix-like DNA-binding domain superfamily/Winged helix DNA-binding domain"/>
    <property type="match status" value="1"/>
</dbReference>
<dbReference type="PRINTS" id="PR00056">
    <property type="entry name" value="HSFDOMAIN"/>
</dbReference>
<dbReference type="GO" id="GO:0003700">
    <property type="term" value="F:DNA-binding transcription factor activity"/>
    <property type="evidence" value="ECO:0007669"/>
    <property type="project" value="InterPro"/>
</dbReference>
<evidence type="ECO:0000256" key="5">
    <source>
        <dbReference type="ARBA" id="ARBA00023016"/>
    </source>
</evidence>
<evidence type="ECO:0000256" key="3">
    <source>
        <dbReference type="ARBA" id="ARBA00022553"/>
    </source>
</evidence>
<dbReference type="GO" id="GO:0005634">
    <property type="term" value="C:nucleus"/>
    <property type="evidence" value="ECO:0007669"/>
    <property type="project" value="UniProtKB-SubCell"/>
</dbReference>
<gene>
    <name evidence="13" type="ORF">CXB51_013350</name>
</gene>
<dbReference type="InterPro" id="IPR000232">
    <property type="entry name" value="HSF_DNA-bd"/>
</dbReference>
<dbReference type="EMBL" id="JAHUZN010000005">
    <property type="protein sequence ID" value="KAG8495597.1"/>
    <property type="molecule type" value="Genomic_DNA"/>
</dbReference>
<keyword evidence="3" id="KW-0597">Phosphoprotein</keyword>
<evidence type="ECO:0000256" key="9">
    <source>
        <dbReference type="RuleBase" id="RU004020"/>
    </source>
</evidence>
<keyword evidence="4" id="KW-0805">Transcription regulation</keyword>
<evidence type="ECO:0000259" key="12">
    <source>
        <dbReference type="PROSITE" id="PS00434"/>
    </source>
</evidence>
<evidence type="ECO:0000256" key="11">
    <source>
        <dbReference type="SAM" id="MobiDB-lite"/>
    </source>
</evidence>
<dbReference type="AlphaFoldDB" id="A0A8J5ZCX5"/>
<evidence type="ECO:0000256" key="8">
    <source>
        <dbReference type="ARBA" id="ARBA00023242"/>
    </source>
</evidence>
<feature type="domain" description="HSF-type DNA-binding" evidence="12">
    <location>
        <begin position="96"/>
        <end position="120"/>
    </location>
</feature>
<keyword evidence="10" id="KW-0175">Coiled coil</keyword>
<keyword evidence="7" id="KW-0804">Transcription</keyword>
<evidence type="ECO:0000256" key="4">
    <source>
        <dbReference type="ARBA" id="ARBA00023015"/>
    </source>
</evidence>
<accession>A0A8J5ZCX5</accession>
<dbReference type="Pfam" id="PF00447">
    <property type="entry name" value="HSF_DNA-bind"/>
    <property type="match status" value="1"/>
</dbReference>
<proteinExistence type="inferred from homology"/>
<feature type="region of interest" description="Disordered" evidence="11">
    <location>
        <begin position="229"/>
        <end position="278"/>
    </location>
</feature>
<protein>
    <recommendedName>
        <fullName evidence="12">HSF-type DNA-binding domain-containing protein</fullName>
    </recommendedName>
</protein>
<dbReference type="GO" id="GO:0006357">
    <property type="term" value="P:regulation of transcription by RNA polymerase II"/>
    <property type="evidence" value="ECO:0007669"/>
    <property type="project" value="TreeGrafter"/>
</dbReference>
<dbReference type="PANTHER" id="PTHR10015">
    <property type="entry name" value="HEAT SHOCK TRANSCRIPTION FACTOR"/>
    <property type="match status" value="1"/>
</dbReference>
<evidence type="ECO:0000256" key="1">
    <source>
        <dbReference type="ARBA" id="ARBA00004123"/>
    </source>
</evidence>
<comment type="subunit">
    <text evidence="2">Homotrimer.</text>
</comment>
<evidence type="ECO:0000313" key="14">
    <source>
        <dbReference type="Proteomes" id="UP000701853"/>
    </source>
</evidence>
<dbReference type="PANTHER" id="PTHR10015:SF332">
    <property type="entry name" value="HEAT STRESS TRANSCRIPTION FACTOR C-1"/>
    <property type="match status" value="1"/>
</dbReference>
<comment type="caution">
    <text evidence="13">The sequence shown here is derived from an EMBL/GenBank/DDBJ whole genome shotgun (WGS) entry which is preliminary data.</text>
</comment>
<keyword evidence="5" id="KW-0346">Stress response</keyword>
<reference evidence="13 14" key="1">
    <citation type="journal article" date="2021" name="bioRxiv">
        <title>The Gossypium anomalum genome as a resource for cotton improvement and evolutionary analysis of hybrid incompatibility.</title>
        <authorList>
            <person name="Grover C.E."/>
            <person name="Yuan D."/>
            <person name="Arick M.A."/>
            <person name="Miller E.R."/>
            <person name="Hu G."/>
            <person name="Peterson D.G."/>
            <person name="Wendel J.F."/>
            <person name="Udall J.A."/>
        </authorList>
    </citation>
    <scope>NUCLEOTIDE SEQUENCE [LARGE SCALE GENOMIC DNA]</scope>
    <source>
        <strain evidence="13">JFW-Udall</strain>
        <tissue evidence="13">Leaf</tissue>
    </source>
</reference>
<evidence type="ECO:0000256" key="7">
    <source>
        <dbReference type="ARBA" id="ARBA00023163"/>
    </source>
</evidence>
<keyword evidence="6" id="KW-0238">DNA-binding</keyword>
<dbReference type="InterPro" id="IPR036388">
    <property type="entry name" value="WH-like_DNA-bd_sf"/>
</dbReference>
<dbReference type="GO" id="GO:0034605">
    <property type="term" value="P:cellular response to heat"/>
    <property type="evidence" value="ECO:0007669"/>
    <property type="project" value="TreeGrafter"/>
</dbReference>
<evidence type="ECO:0000313" key="13">
    <source>
        <dbReference type="EMBL" id="KAG8495597.1"/>
    </source>
</evidence>
<dbReference type="GO" id="GO:0000978">
    <property type="term" value="F:RNA polymerase II cis-regulatory region sequence-specific DNA binding"/>
    <property type="evidence" value="ECO:0007669"/>
    <property type="project" value="TreeGrafter"/>
</dbReference>
<evidence type="ECO:0000256" key="10">
    <source>
        <dbReference type="SAM" id="Coils"/>
    </source>
</evidence>
<organism evidence="13 14">
    <name type="scientific">Gossypium anomalum</name>
    <dbReference type="NCBI Taxonomy" id="47600"/>
    <lineage>
        <taxon>Eukaryota</taxon>
        <taxon>Viridiplantae</taxon>
        <taxon>Streptophyta</taxon>
        <taxon>Embryophyta</taxon>
        <taxon>Tracheophyta</taxon>
        <taxon>Spermatophyta</taxon>
        <taxon>Magnoliopsida</taxon>
        <taxon>eudicotyledons</taxon>
        <taxon>Gunneridae</taxon>
        <taxon>Pentapetalae</taxon>
        <taxon>rosids</taxon>
        <taxon>malvids</taxon>
        <taxon>Malvales</taxon>
        <taxon>Malvaceae</taxon>
        <taxon>Malvoideae</taxon>
        <taxon>Gossypium</taxon>
    </lineage>
</organism>
<dbReference type="PROSITE" id="PS00434">
    <property type="entry name" value="HSF_DOMAIN"/>
    <property type="match status" value="1"/>
</dbReference>
<comment type="subcellular location">
    <subcellularLocation>
        <location evidence="1">Nucleus</location>
    </subcellularLocation>
</comment>
<feature type="compositionally biased region" description="Low complexity" evidence="11">
    <location>
        <begin position="248"/>
        <end position="264"/>
    </location>
</feature>
<dbReference type="Proteomes" id="UP000701853">
    <property type="component" value="Chromosome 5"/>
</dbReference>
<keyword evidence="14" id="KW-1185">Reference proteome</keyword>
<dbReference type="InterPro" id="IPR036390">
    <property type="entry name" value="WH_DNA-bd_sf"/>
</dbReference>
<dbReference type="FunFam" id="1.10.10.10:FF:000037">
    <property type="entry name" value="Heat stress transcription factor B-4"/>
    <property type="match status" value="1"/>
</dbReference>
<feature type="coiled-coil region" evidence="10">
    <location>
        <begin position="149"/>
        <end position="203"/>
    </location>
</feature>
<dbReference type="OrthoDB" id="60033at2759"/>
<keyword evidence="8" id="KW-0539">Nucleus</keyword>
<name>A0A8J5ZCX5_9ROSI</name>
<dbReference type="SUPFAM" id="SSF46785">
    <property type="entry name" value="Winged helix' DNA-binding domain"/>
    <property type="match status" value="1"/>
</dbReference>
<comment type="similarity">
    <text evidence="9">Belongs to the HSF family.</text>
</comment>
<evidence type="ECO:0000256" key="2">
    <source>
        <dbReference type="ARBA" id="ARBA00011233"/>
    </source>
</evidence>
<sequence length="395" mass="44666">MIKAEPCGCPSRDPANIKAILILATTPSFFLTRGIGTKRLSFDAKMEGDSTNIVAPFVVKTYQMVNDPMTNTVITWGKANNSFIVIDHLVFTQRILPVYFKHSNFSSFVRQLNTYGFKKVDPDKWEFANEWFLRGQMHLLKNIVRRKHNKNLNRQVKAEGLNEEEEEEEEDIAMEIAKLKQEQKSLEEEIKGMNKRLEATERRPQQMMAFLYKVVEDPDLLPRMLLEKERKRQLNPDKKRRLMTVMPSSAQSSSSSLAVSSNSVKSEEEDECHAGTISSLETGYDIGNNKFRYSSYQSSPSPEDSKELLGHNNKQFVGEFMNYGCATVTRQLPSVIVAPSVIVNGLTVSSSSVTSSKAGYGDRNEQVGYFGELVAEEMEARPPLPYPFSLLEGGF</sequence>